<dbReference type="Proteomes" id="UP000228809">
    <property type="component" value="Unassembled WGS sequence"/>
</dbReference>
<evidence type="ECO:0000313" key="3">
    <source>
        <dbReference type="Proteomes" id="UP000228809"/>
    </source>
</evidence>
<keyword evidence="1" id="KW-1133">Transmembrane helix</keyword>
<protein>
    <submittedName>
        <fullName evidence="2">Uncharacterized protein</fullName>
    </submittedName>
</protein>
<keyword evidence="1" id="KW-0812">Transmembrane</keyword>
<sequence length="152" mass="16747">MVEEDMNPDYWIAIVILLAIVSTYYVALYGNADTKNTKKVAVGIVASVTTALIAPGLLLLAATFSAYERDCPSLILGAVSPYKGDIYQTVASVKVGKDDYRVHIKSVVPKYNIMWCRKYDKVTPPYFIFTDGMPVAIANPHAKNKPLDKGQK</sequence>
<name>A0A2M6WFF6_9BACT</name>
<keyword evidence="1" id="KW-0472">Membrane</keyword>
<evidence type="ECO:0000256" key="1">
    <source>
        <dbReference type="SAM" id="Phobius"/>
    </source>
</evidence>
<comment type="caution">
    <text evidence="2">The sequence shown here is derived from an EMBL/GenBank/DDBJ whole genome shotgun (WGS) entry which is preliminary data.</text>
</comment>
<proteinExistence type="predicted"/>
<gene>
    <name evidence="2" type="ORF">COU17_00040</name>
</gene>
<reference evidence="3" key="1">
    <citation type="submission" date="2017-09" db="EMBL/GenBank/DDBJ databases">
        <title>Depth-based differentiation of microbial function through sediment-hosted aquifers and enrichment of novel symbionts in the deep terrestrial subsurface.</title>
        <authorList>
            <person name="Probst A.J."/>
            <person name="Ladd B."/>
            <person name="Jarett J.K."/>
            <person name="Geller-Mcgrath D.E."/>
            <person name="Sieber C.M.K."/>
            <person name="Emerson J.B."/>
            <person name="Anantharaman K."/>
            <person name="Thomas B.C."/>
            <person name="Malmstrom R."/>
            <person name="Stieglmeier M."/>
            <person name="Klingl A."/>
            <person name="Woyke T."/>
            <person name="Ryan C.M."/>
            <person name="Banfield J.F."/>
        </authorList>
    </citation>
    <scope>NUCLEOTIDE SEQUENCE [LARGE SCALE GENOMIC DNA]</scope>
</reference>
<feature type="transmembrane region" description="Helical" evidence="1">
    <location>
        <begin position="42"/>
        <end position="67"/>
    </location>
</feature>
<accession>A0A2M6WFF6</accession>
<evidence type="ECO:0000313" key="2">
    <source>
        <dbReference type="EMBL" id="PIT91512.1"/>
    </source>
</evidence>
<feature type="transmembrane region" description="Helical" evidence="1">
    <location>
        <begin position="12"/>
        <end position="30"/>
    </location>
</feature>
<dbReference type="AlphaFoldDB" id="A0A2M6WFF6"/>
<organism evidence="2 3">
    <name type="scientific">Candidatus Kaiserbacteria bacterium CG10_big_fil_rev_8_21_14_0_10_49_17</name>
    <dbReference type="NCBI Taxonomy" id="1974609"/>
    <lineage>
        <taxon>Bacteria</taxon>
        <taxon>Candidatus Kaiseribacteriota</taxon>
    </lineage>
</organism>
<dbReference type="EMBL" id="PFBJ01000001">
    <property type="protein sequence ID" value="PIT91512.1"/>
    <property type="molecule type" value="Genomic_DNA"/>
</dbReference>